<protein>
    <recommendedName>
        <fullName evidence="8">Protein kinase domain-containing protein</fullName>
    </recommendedName>
</protein>
<keyword evidence="3" id="KW-0547">Nucleotide-binding</keyword>
<evidence type="ECO:0000256" key="6">
    <source>
        <dbReference type="SAM" id="MobiDB-lite"/>
    </source>
</evidence>
<dbReference type="InterPro" id="IPR008271">
    <property type="entry name" value="Ser/Thr_kinase_AS"/>
</dbReference>
<evidence type="ECO:0000256" key="3">
    <source>
        <dbReference type="ARBA" id="ARBA00022741"/>
    </source>
</evidence>
<evidence type="ECO:0000256" key="1">
    <source>
        <dbReference type="ARBA" id="ARBA00022527"/>
    </source>
</evidence>
<gene>
    <name evidence="9" type="ORF">Vafri_6462</name>
</gene>
<keyword evidence="7" id="KW-0472">Membrane</keyword>
<keyword evidence="1" id="KW-0723">Serine/threonine-protein kinase</keyword>
<feature type="transmembrane region" description="Helical" evidence="7">
    <location>
        <begin position="236"/>
        <end position="255"/>
    </location>
</feature>
<dbReference type="Pfam" id="PF00069">
    <property type="entry name" value="Pkinase"/>
    <property type="match status" value="1"/>
</dbReference>
<dbReference type="PROSITE" id="PS00108">
    <property type="entry name" value="PROTEIN_KINASE_ST"/>
    <property type="match status" value="1"/>
</dbReference>
<dbReference type="SUPFAM" id="SSF56112">
    <property type="entry name" value="Protein kinase-like (PK-like)"/>
    <property type="match status" value="1"/>
</dbReference>
<evidence type="ECO:0000313" key="10">
    <source>
        <dbReference type="Proteomes" id="UP000747399"/>
    </source>
</evidence>
<dbReference type="SMART" id="SM00220">
    <property type="entry name" value="S_TKc"/>
    <property type="match status" value="1"/>
</dbReference>
<reference evidence="9" key="1">
    <citation type="journal article" date="2021" name="Proc. Natl. Acad. Sci. U.S.A.">
        <title>Three genomes in the algal genus Volvox reveal the fate of a haploid sex-determining region after a transition to homothallism.</title>
        <authorList>
            <person name="Yamamoto K."/>
            <person name="Hamaji T."/>
            <person name="Kawai-Toyooka H."/>
            <person name="Matsuzaki R."/>
            <person name="Takahashi F."/>
            <person name="Nishimura Y."/>
            <person name="Kawachi M."/>
            <person name="Noguchi H."/>
            <person name="Minakuchi Y."/>
            <person name="Umen J.G."/>
            <person name="Toyoda A."/>
            <person name="Nozaki H."/>
        </authorList>
    </citation>
    <scope>NUCLEOTIDE SEQUENCE</scope>
    <source>
        <strain evidence="9">NIES-3780</strain>
    </source>
</reference>
<dbReference type="InterPro" id="IPR011009">
    <property type="entry name" value="Kinase-like_dom_sf"/>
</dbReference>
<dbReference type="GO" id="GO:0004674">
    <property type="term" value="F:protein serine/threonine kinase activity"/>
    <property type="evidence" value="ECO:0007669"/>
    <property type="project" value="UniProtKB-KW"/>
</dbReference>
<dbReference type="GO" id="GO:0005524">
    <property type="term" value="F:ATP binding"/>
    <property type="evidence" value="ECO:0007669"/>
    <property type="project" value="UniProtKB-KW"/>
</dbReference>
<keyword evidence="7" id="KW-1133">Transmembrane helix</keyword>
<keyword evidence="2" id="KW-0808">Transferase</keyword>
<organism evidence="9 10">
    <name type="scientific">Volvox africanus</name>
    <dbReference type="NCBI Taxonomy" id="51714"/>
    <lineage>
        <taxon>Eukaryota</taxon>
        <taxon>Viridiplantae</taxon>
        <taxon>Chlorophyta</taxon>
        <taxon>core chlorophytes</taxon>
        <taxon>Chlorophyceae</taxon>
        <taxon>CS clade</taxon>
        <taxon>Chlamydomonadales</taxon>
        <taxon>Volvocaceae</taxon>
        <taxon>Volvox</taxon>
    </lineage>
</organism>
<dbReference type="PROSITE" id="PS50011">
    <property type="entry name" value="PROTEIN_KINASE_DOM"/>
    <property type="match status" value="1"/>
</dbReference>
<feature type="domain" description="Protein kinase" evidence="8">
    <location>
        <begin position="44"/>
        <end position="258"/>
    </location>
</feature>
<dbReference type="GO" id="GO:0005737">
    <property type="term" value="C:cytoplasm"/>
    <property type="evidence" value="ECO:0007669"/>
    <property type="project" value="TreeGrafter"/>
</dbReference>
<dbReference type="PANTHER" id="PTHR24346">
    <property type="entry name" value="MAP/MICROTUBULE AFFINITY-REGULATING KINASE"/>
    <property type="match status" value="1"/>
</dbReference>
<dbReference type="Proteomes" id="UP000747399">
    <property type="component" value="Unassembled WGS sequence"/>
</dbReference>
<evidence type="ECO:0000256" key="5">
    <source>
        <dbReference type="ARBA" id="ARBA00022840"/>
    </source>
</evidence>
<keyword evidence="7" id="KW-0812">Transmembrane</keyword>
<dbReference type="PANTHER" id="PTHR24346:SF82">
    <property type="entry name" value="KP78A-RELATED"/>
    <property type="match status" value="1"/>
</dbReference>
<proteinExistence type="predicted"/>
<name>A0A8J4B0B6_9CHLO</name>
<dbReference type="EMBL" id="BNCO01000008">
    <property type="protein sequence ID" value="GIL50281.1"/>
    <property type="molecule type" value="Genomic_DNA"/>
</dbReference>
<evidence type="ECO:0000259" key="8">
    <source>
        <dbReference type="PROSITE" id="PS50011"/>
    </source>
</evidence>
<feature type="region of interest" description="Disordered" evidence="6">
    <location>
        <begin position="1"/>
        <end position="37"/>
    </location>
</feature>
<evidence type="ECO:0000313" key="9">
    <source>
        <dbReference type="EMBL" id="GIL50281.1"/>
    </source>
</evidence>
<evidence type="ECO:0000256" key="4">
    <source>
        <dbReference type="ARBA" id="ARBA00022777"/>
    </source>
</evidence>
<dbReference type="AlphaFoldDB" id="A0A8J4B0B6"/>
<feature type="non-terminal residue" evidence="9">
    <location>
        <position position="258"/>
    </location>
</feature>
<sequence length="258" mass="28680">MGACCSQSSAKYEVPASNSKSTSKTPATKQPKSDVPDFGLQATHMVMKLLGRGGEGETWLCIDKESGNPVAIKLIKRPIPKPAIQVIKREIKIQADLGQGHLNIVSADEVILSKSYLGLIMEFVPGGNMVGYVTKKRETKSERGGLCLDEDEARYFFRQLISAVEYCHRNNVAHRDLKLDNTLLDHHKPAWLKLCDFGFAKHWQANSNMETMRIGTPEYMGPELISSKSGYDGKKVDVWAAGVLLYVMLIGMFPFETQ</sequence>
<evidence type="ECO:0000256" key="7">
    <source>
        <dbReference type="SAM" id="Phobius"/>
    </source>
</evidence>
<dbReference type="GO" id="GO:0035556">
    <property type="term" value="P:intracellular signal transduction"/>
    <property type="evidence" value="ECO:0007669"/>
    <property type="project" value="TreeGrafter"/>
</dbReference>
<feature type="compositionally biased region" description="Polar residues" evidence="6">
    <location>
        <begin position="1"/>
        <end position="30"/>
    </location>
</feature>
<dbReference type="Gene3D" id="1.10.510.10">
    <property type="entry name" value="Transferase(Phosphotransferase) domain 1"/>
    <property type="match status" value="1"/>
</dbReference>
<accession>A0A8J4B0B6</accession>
<dbReference type="InterPro" id="IPR000719">
    <property type="entry name" value="Prot_kinase_dom"/>
</dbReference>
<keyword evidence="5" id="KW-0067">ATP-binding</keyword>
<keyword evidence="10" id="KW-1185">Reference proteome</keyword>
<keyword evidence="4" id="KW-0418">Kinase</keyword>
<evidence type="ECO:0000256" key="2">
    <source>
        <dbReference type="ARBA" id="ARBA00022679"/>
    </source>
</evidence>
<comment type="caution">
    <text evidence="9">The sequence shown here is derived from an EMBL/GenBank/DDBJ whole genome shotgun (WGS) entry which is preliminary data.</text>
</comment>